<keyword evidence="3" id="KW-1185">Reference proteome</keyword>
<dbReference type="SUPFAM" id="SSF49599">
    <property type="entry name" value="TRAF domain-like"/>
    <property type="match status" value="1"/>
</dbReference>
<proteinExistence type="predicted"/>
<accession>A0AAV8E3K8</accession>
<dbReference type="EMBL" id="JAMFTS010000003">
    <property type="protein sequence ID" value="KAJ4773012.1"/>
    <property type="molecule type" value="Genomic_DNA"/>
</dbReference>
<dbReference type="PANTHER" id="PTHR26379:SF187">
    <property type="entry name" value="OS07G0655300 PROTEIN"/>
    <property type="match status" value="1"/>
</dbReference>
<dbReference type="InterPro" id="IPR045005">
    <property type="entry name" value="BPM1-6"/>
</dbReference>
<feature type="domain" description="MATH" evidence="1">
    <location>
        <begin position="46"/>
        <end position="167"/>
    </location>
</feature>
<comment type="caution">
    <text evidence="2">The sequence shown here is derived from an EMBL/GenBank/DDBJ whole genome shotgun (WGS) entry which is preliminary data.</text>
</comment>
<dbReference type="Pfam" id="PF22486">
    <property type="entry name" value="MATH_2"/>
    <property type="match status" value="1"/>
</dbReference>
<protein>
    <submittedName>
        <fullName evidence="2">BTB/POZ and MATH domain-containing protein 2</fullName>
    </submittedName>
</protein>
<dbReference type="CDD" id="cd00121">
    <property type="entry name" value="MATH"/>
    <property type="match status" value="1"/>
</dbReference>
<dbReference type="Gene3D" id="2.60.210.10">
    <property type="entry name" value="Apoptosis, Tumor Necrosis Factor Receptor Associated Protein 2, Chain A"/>
    <property type="match status" value="1"/>
</dbReference>
<dbReference type="PANTHER" id="PTHR26379">
    <property type="entry name" value="BTB/POZ AND MATH DOMAIN-CONTAINING PROTEIN 1"/>
    <property type="match status" value="1"/>
</dbReference>
<sequence length="178" mass="20222">MGANFNMTSKKRNNVLISFFERFRRPAKTSAVENVTSSTAIVEEATGTHVFKIEKFSVQKLNTKGRYIQSAIFSVGGQDWNLMYYPNGHNQAKKGYASLYLAGYKTNNVAAYWTCTVLNKKGKELWKRESSIFTFNGNSWGYHDYVDKWILESGVSKDDCLVLKITVTVVKESLQKCV</sequence>
<dbReference type="Proteomes" id="UP001140206">
    <property type="component" value="Chromosome 3"/>
</dbReference>
<dbReference type="GO" id="GO:0016567">
    <property type="term" value="P:protein ubiquitination"/>
    <property type="evidence" value="ECO:0007669"/>
    <property type="project" value="InterPro"/>
</dbReference>
<reference evidence="2" key="1">
    <citation type="submission" date="2022-08" db="EMBL/GenBank/DDBJ databases">
        <authorList>
            <person name="Marques A."/>
        </authorList>
    </citation>
    <scope>NUCLEOTIDE SEQUENCE</scope>
    <source>
        <strain evidence="2">RhyPub2mFocal</strain>
        <tissue evidence="2">Leaves</tissue>
    </source>
</reference>
<name>A0AAV8E3K8_9POAL</name>
<dbReference type="InterPro" id="IPR002083">
    <property type="entry name" value="MATH/TRAF_dom"/>
</dbReference>
<gene>
    <name evidence="2" type="ORF">LUZ62_057269</name>
</gene>
<evidence type="ECO:0000259" key="1">
    <source>
        <dbReference type="PROSITE" id="PS50144"/>
    </source>
</evidence>
<organism evidence="2 3">
    <name type="scientific">Rhynchospora pubera</name>
    <dbReference type="NCBI Taxonomy" id="906938"/>
    <lineage>
        <taxon>Eukaryota</taxon>
        <taxon>Viridiplantae</taxon>
        <taxon>Streptophyta</taxon>
        <taxon>Embryophyta</taxon>
        <taxon>Tracheophyta</taxon>
        <taxon>Spermatophyta</taxon>
        <taxon>Magnoliopsida</taxon>
        <taxon>Liliopsida</taxon>
        <taxon>Poales</taxon>
        <taxon>Cyperaceae</taxon>
        <taxon>Cyperoideae</taxon>
        <taxon>Rhynchosporeae</taxon>
        <taxon>Rhynchospora</taxon>
    </lineage>
</organism>
<evidence type="ECO:0000313" key="2">
    <source>
        <dbReference type="EMBL" id="KAJ4773012.1"/>
    </source>
</evidence>
<dbReference type="AlphaFoldDB" id="A0AAV8E3K8"/>
<dbReference type="PROSITE" id="PS50144">
    <property type="entry name" value="MATH"/>
    <property type="match status" value="1"/>
</dbReference>
<dbReference type="InterPro" id="IPR008974">
    <property type="entry name" value="TRAF-like"/>
</dbReference>
<evidence type="ECO:0000313" key="3">
    <source>
        <dbReference type="Proteomes" id="UP001140206"/>
    </source>
</evidence>